<evidence type="ECO:0000256" key="7">
    <source>
        <dbReference type="RuleBase" id="RU363015"/>
    </source>
</evidence>
<evidence type="ECO:0000256" key="1">
    <source>
        <dbReference type="ARBA" id="ARBA00006763"/>
    </source>
</evidence>
<comment type="catalytic activity">
    <reaction evidence="5 7">
        <text>N(6)-(dimethylallyl)adenosine 5'-phosphate + H2O = N(6)-dimethylallyladenine + D-ribose 5-phosphate</text>
        <dbReference type="Rhea" id="RHEA:48560"/>
        <dbReference type="ChEBI" id="CHEBI:15377"/>
        <dbReference type="ChEBI" id="CHEBI:17660"/>
        <dbReference type="ChEBI" id="CHEBI:57526"/>
        <dbReference type="ChEBI" id="CHEBI:78346"/>
        <dbReference type="EC" id="3.2.2.n1"/>
    </reaction>
</comment>
<reference evidence="8" key="1">
    <citation type="journal article" date="2019" name="Science">
        <title>Mutation of a bHLH transcription factor allowed almond domestication.</title>
        <authorList>
            <person name="Sanchez-Perez R."/>
            <person name="Pavan S."/>
            <person name="Mazzeo R."/>
            <person name="Moldovan C."/>
            <person name="Aiese Cigliano R."/>
            <person name="Del Cueto J."/>
            <person name="Ricciardi F."/>
            <person name="Lotti C."/>
            <person name="Ricciardi L."/>
            <person name="Dicenta F."/>
            <person name="Lopez-Marques R.L."/>
            <person name="Lindberg Moller B."/>
        </authorList>
    </citation>
    <scope>NUCLEOTIDE SEQUENCE</scope>
</reference>
<dbReference type="GO" id="GO:0009691">
    <property type="term" value="P:cytokinin biosynthetic process"/>
    <property type="evidence" value="ECO:0007669"/>
    <property type="project" value="UniProtKB-UniRule"/>
</dbReference>
<dbReference type="GO" id="GO:0005634">
    <property type="term" value="C:nucleus"/>
    <property type="evidence" value="ECO:0007669"/>
    <property type="project" value="UniProtKB-ARBA"/>
</dbReference>
<evidence type="ECO:0000256" key="6">
    <source>
        <dbReference type="ARBA" id="ARBA00049153"/>
    </source>
</evidence>
<dbReference type="AlphaFoldDB" id="A0A4Y1QTF6"/>
<name>A0A4Y1QTF6_PRUDU</name>
<comment type="catalytic activity">
    <reaction evidence="6 7">
        <text>9-ribosyl-trans-zeatin 5'-phosphate + H2O = trans-zeatin + D-ribose 5-phosphate</text>
        <dbReference type="Rhea" id="RHEA:48564"/>
        <dbReference type="ChEBI" id="CHEBI:15377"/>
        <dbReference type="ChEBI" id="CHEBI:16522"/>
        <dbReference type="ChEBI" id="CHEBI:78346"/>
        <dbReference type="ChEBI" id="CHEBI:87947"/>
        <dbReference type="EC" id="3.2.2.n1"/>
    </reaction>
</comment>
<dbReference type="GO" id="GO:0102682">
    <property type="term" value="F:cytokinin riboside 5'-monophosphate phosphoribohydrolase activity"/>
    <property type="evidence" value="ECO:0007669"/>
    <property type="project" value="RHEA"/>
</dbReference>
<evidence type="ECO:0000256" key="2">
    <source>
        <dbReference type="ARBA" id="ARBA00012205"/>
    </source>
</evidence>
<evidence type="ECO:0000256" key="3">
    <source>
        <dbReference type="ARBA" id="ARBA00022712"/>
    </source>
</evidence>
<accession>A0A4Y1QTF6</accession>
<dbReference type="EC" id="3.2.2.n1" evidence="2 7"/>
<evidence type="ECO:0000256" key="4">
    <source>
        <dbReference type="ARBA" id="ARBA00024884"/>
    </source>
</evidence>
<keyword evidence="7" id="KW-0378">Hydrolase</keyword>
<evidence type="ECO:0000313" key="8">
    <source>
        <dbReference type="EMBL" id="BBG95077.1"/>
    </source>
</evidence>
<dbReference type="GO" id="GO:0005829">
    <property type="term" value="C:cytosol"/>
    <property type="evidence" value="ECO:0007669"/>
    <property type="project" value="TreeGrafter"/>
</dbReference>
<dbReference type="NCBIfam" id="TIGR00730">
    <property type="entry name" value="Rossman fold protein, TIGR00730 family"/>
    <property type="match status" value="1"/>
</dbReference>
<dbReference type="InterPro" id="IPR031100">
    <property type="entry name" value="LOG_fam"/>
</dbReference>
<dbReference type="SUPFAM" id="SSF102405">
    <property type="entry name" value="MCP/YpsA-like"/>
    <property type="match status" value="1"/>
</dbReference>
<dbReference type="PANTHER" id="PTHR31223">
    <property type="entry name" value="LOG FAMILY PROTEIN YJL055W"/>
    <property type="match status" value="1"/>
</dbReference>
<dbReference type="Gene3D" id="3.40.50.450">
    <property type="match status" value="1"/>
</dbReference>
<dbReference type="PANTHER" id="PTHR31223:SF11">
    <property type="entry name" value="CYTOKININ RIBOSIDE 5'-MONOPHOSPHATE PHOSPHORIBOHYDROLASE LOG8-RELATED"/>
    <property type="match status" value="1"/>
</dbReference>
<evidence type="ECO:0000256" key="5">
    <source>
        <dbReference type="ARBA" id="ARBA00047718"/>
    </source>
</evidence>
<dbReference type="InterPro" id="IPR005269">
    <property type="entry name" value="LOG"/>
</dbReference>
<comment type="function">
    <text evidence="4 7">Cytokinin-activating enzyme working in the direct activation pathway. Phosphoribohydrolase that converts inactive cytokinin nucleotides to the biologically active free-base forms.</text>
</comment>
<comment type="similarity">
    <text evidence="1 7">Belongs to the LOG family.</text>
</comment>
<proteinExistence type="inferred from homology"/>
<organism evidence="8">
    <name type="scientific">Prunus dulcis</name>
    <name type="common">Almond</name>
    <name type="synonym">Amygdalus dulcis</name>
    <dbReference type="NCBI Taxonomy" id="3755"/>
    <lineage>
        <taxon>Eukaryota</taxon>
        <taxon>Viridiplantae</taxon>
        <taxon>Streptophyta</taxon>
        <taxon>Embryophyta</taxon>
        <taxon>Tracheophyta</taxon>
        <taxon>Spermatophyta</taxon>
        <taxon>Magnoliopsida</taxon>
        <taxon>eudicotyledons</taxon>
        <taxon>Gunneridae</taxon>
        <taxon>Pentapetalae</taxon>
        <taxon>rosids</taxon>
        <taxon>fabids</taxon>
        <taxon>Rosales</taxon>
        <taxon>Rosaceae</taxon>
        <taxon>Amygdaloideae</taxon>
        <taxon>Amygdaleae</taxon>
        <taxon>Prunus</taxon>
    </lineage>
</organism>
<protein>
    <recommendedName>
        <fullName evidence="2 7">Cytokinin riboside 5'-monophosphate phosphoribohydrolase</fullName>
        <ecNumber evidence="2 7">3.2.2.n1</ecNumber>
    </recommendedName>
</protein>
<sequence length="257" mass="28657">MGLISQTVYDGGCHVLGVIPKALMPLEISGPTVGEVRTVTDMHERKASMAQEADAFIALPGGYGTMEELLEIITWAQLGIHMKPVGLLNVDGYYNSLLALFDNGVEEGFIKPCARHIVVSAPTAKELVVKMEQYTPSHEHVASHESWQMEQLDNSQAKKTQDRFMTYFGLRSIETLFHGLTKHMNYDIDKVELSAPYDKMVELRIIGFVLKLLISARTHKDVLDIVYLFGLQTEDLKGKGVNLSLGRKNRVVANQLV</sequence>
<dbReference type="EMBL" id="AP019297">
    <property type="protein sequence ID" value="BBG95077.1"/>
    <property type="molecule type" value="Genomic_DNA"/>
</dbReference>
<gene>
    <name evidence="8" type="ORF">Prudu_003529</name>
</gene>
<dbReference type="Pfam" id="PF03641">
    <property type="entry name" value="Lysine_decarbox"/>
    <property type="match status" value="1"/>
</dbReference>
<keyword evidence="3 7" id="KW-0203">Cytokinin biosynthesis</keyword>